<sequence>MAWRCSGVSNPDLINRMVQAKLISNSSVQAAMLAVDRGHFSRFKPYEDSPQTIGYNSTISAPHMHAAALESLAPFLFPGAKALDVGSGSGYLTVCMAEMVGPQGRAVGVEHIPELVELAIQNTKKGHPEFLQDNRVAFHHADGRVGFPQDAPYDCIHVGAAAYKLHDKLVEQLKSPGRMFIPVGDEEGQAIYVVDKDKDGNVSKKKTMNVWYVPLTDAEHQRNR</sequence>
<dbReference type="GO" id="GO:0005737">
    <property type="term" value="C:cytoplasm"/>
    <property type="evidence" value="ECO:0007669"/>
    <property type="project" value="UniProtKB-SubCell"/>
</dbReference>
<evidence type="ECO:0000256" key="1">
    <source>
        <dbReference type="ARBA" id="ARBA00004496"/>
    </source>
</evidence>
<evidence type="ECO:0000256" key="6">
    <source>
        <dbReference type="ARBA" id="ARBA00022691"/>
    </source>
</evidence>
<dbReference type="Proteomes" id="UP001194580">
    <property type="component" value="Unassembled WGS sequence"/>
</dbReference>
<reference evidence="8" key="1">
    <citation type="journal article" date="2020" name="Fungal Divers.">
        <title>Resolving the Mortierellaceae phylogeny through synthesis of multi-gene phylogenetics and phylogenomics.</title>
        <authorList>
            <person name="Vandepol N."/>
            <person name="Liber J."/>
            <person name="Desiro A."/>
            <person name="Na H."/>
            <person name="Kennedy M."/>
            <person name="Barry K."/>
            <person name="Grigoriev I.V."/>
            <person name="Miller A.N."/>
            <person name="O'Donnell K."/>
            <person name="Stajich J.E."/>
            <person name="Bonito G."/>
        </authorList>
    </citation>
    <scope>NUCLEOTIDE SEQUENCE</scope>
    <source>
        <strain evidence="8">NRRL 28262</strain>
    </source>
</reference>
<proteinExistence type="inferred from homology"/>
<dbReference type="InterPro" id="IPR029063">
    <property type="entry name" value="SAM-dependent_MTases_sf"/>
</dbReference>
<dbReference type="CDD" id="cd02440">
    <property type="entry name" value="AdoMet_MTases"/>
    <property type="match status" value="1"/>
</dbReference>
<keyword evidence="3" id="KW-0963">Cytoplasm</keyword>
<dbReference type="GO" id="GO:0032259">
    <property type="term" value="P:methylation"/>
    <property type="evidence" value="ECO:0007669"/>
    <property type="project" value="UniProtKB-KW"/>
</dbReference>
<protein>
    <recommendedName>
        <fullName evidence="7">Protein-L-isoaspartate O-methyltransferase</fullName>
        <ecNumber evidence="7">2.1.1.77</ecNumber>
    </recommendedName>
</protein>
<evidence type="ECO:0000256" key="7">
    <source>
        <dbReference type="RuleBase" id="RU003802"/>
    </source>
</evidence>
<dbReference type="InterPro" id="IPR000682">
    <property type="entry name" value="PCMT"/>
</dbReference>
<evidence type="ECO:0000256" key="3">
    <source>
        <dbReference type="ARBA" id="ARBA00022490"/>
    </source>
</evidence>
<dbReference type="PANTHER" id="PTHR11579">
    <property type="entry name" value="PROTEIN-L-ISOASPARTATE O-METHYLTRANSFERASE"/>
    <property type="match status" value="1"/>
</dbReference>
<dbReference type="FunFam" id="3.40.50.150:FF:000027">
    <property type="entry name" value="Protein-L-isoaspartate O-methyltransferase"/>
    <property type="match status" value="1"/>
</dbReference>
<organism evidence="8 9">
    <name type="scientific">Linnemannia exigua</name>
    <dbReference type="NCBI Taxonomy" id="604196"/>
    <lineage>
        <taxon>Eukaryota</taxon>
        <taxon>Fungi</taxon>
        <taxon>Fungi incertae sedis</taxon>
        <taxon>Mucoromycota</taxon>
        <taxon>Mortierellomycotina</taxon>
        <taxon>Mortierellomycetes</taxon>
        <taxon>Mortierellales</taxon>
        <taxon>Mortierellaceae</taxon>
        <taxon>Linnemannia</taxon>
    </lineage>
</organism>
<dbReference type="EC" id="2.1.1.77" evidence="7"/>
<dbReference type="PROSITE" id="PS01279">
    <property type="entry name" value="PCMT"/>
    <property type="match status" value="1"/>
</dbReference>
<comment type="similarity">
    <text evidence="2 7">Belongs to the methyltransferase superfamily. L-isoaspartyl/D-aspartyl protein methyltransferase family.</text>
</comment>
<accession>A0AAD4DBX6</accession>
<dbReference type="Pfam" id="PF01135">
    <property type="entry name" value="PCMT"/>
    <property type="match status" value="1"/>
</dbReference>
<evidence type="ECO:0000313" key="9">
    <source>
        <dbReference type="Proteomes" id="UP001194580"/>
    </source>
</evidence>
<comment type="caution">
    <text evidence="8">The sequence shown here is derived from an EMBL/GenBank/DDBJ whole genome shotgun (WGS) entry which is preliminary data.</text>
</comment>
<evidence type="ECO:0000313" key="8">
    <source>
        <dbReference type="EMBL" id="KAG0274258.1"/>
    </source>
</evidence>
<dbReference type="GO" id="GO:0004719">
    <property type="term" value="F:protein-L-isoaspartate (D-aspartate) O-methyltransferase activity"/>
    <property type="evidence" value="ECO:0007669"/>
    <property type="project" value="UniProtKB-UniRule"/>
</dbReference>
<dbReference type="EMBL" id="JAAAIL010000629">
    <property type="protein sequence ID" value="KAG0274258.1"/>
    <property type="molecule type" value="Genomic_DNA"/>
</dbReference>
<keyword evidence="5 7" id="KW-0808">Transferase</keyword>
<keyword evidence="6 7" id="KW-0949">S-adenosyl-L-methionine</keyword>
<keyword evidence="9" id="KW-1185">Reference proteome</keyword>
<gene>
    <name evidence="8" type="ORF">BGZ95_009958</name>
</gene>
<dbReference type="AlphaFoldDB" id="A0AAD4DBX6"/>
<dbReference type="SUPFAM" id="SSF53335">
    <property type="entry name" value="S-adenosyl-L-methionine-dependent methyltransferases"/>
    <property type="match status" value="1"/>
</dbReference>
<evidence type="ECO:0000256" key="5">
    <source>
        <dbReference type="ARBA" id="ARBA00022679"/>
    </source>
</evidence>
<dbReference type="Gene3D" id="3.40.50.150">
    <property type="entry name" value="Vaccinia Virus protein VP39"/>
    <property type="match status" value="1"/>
</dbReference>
<evidence type="ECO:0000256" key="4">
    <source>
        <dbReference type="ARBA" id="ARBA00022603"/>
    </source>
</evidence>
<evidence type="ECO:0000256" key="2">
    <source>
        <dbReference type="ARBA" id="ARBA00005369"/>
    </source>
</evidence>
<dbReference type="NCBIfam" id="TIGR00080">
    <property type="entry name" value="pimt"/>
    <property type="match status" value="1"/>
</dbReference>
<comment type="catalytic activity">
    <reaction evidence="7">
        <text>[protein]-L-isoaspartate + S-adenosyl-L-methionine = [protein]-L-isoaspartate alpha-methyl ester + S-adenosyl-L-homocysteine</text>
        <dbReference type="Rhea" id="RHEA:12705"/>
        <dbReference type="Rhea" id="RHEA-COMP:12143"/>
        <dbReference type="Rhea" id="RHEA-COMP:12144"/>
        <dbReference type="ChEBI" id="CHEBI:57856"/>
        <dbReference type="ChEBI" id="CHEBI:59789"/>
        <dbReference type="ChEBI" id="CHEBI:90596"/>
        <dbReference type="ChEBI" id="CHEBI:90598"/>
        <dbReference type="EC" id="2.1.1.77"/>
    </reaction>
</comment>
<comment type="subcellular location">
    <subcellularLocation>
        <location evidence="1">Cytoplasm</location>
    </subcellularLocation>
</comment>
<keyword evidence="4 7" id="KW-0489">Methyltransferase</keyword>
<name>A0AAD4DBX6_9FUNG</name>
<dbReference type="PANTHER" id="PTHR11579:SF0">
    <property type="entry name" value="PROTEIN-L-ISOASPARTATE(D-ASPARTATE) O-METHYLTRANSFERASE"/>
    <property type="match status" value="1"/>
</dbReference>